<keyword evidence="1" id="KW-1185">Reference proteome</keyword>
<organism evidence="1 2">
    <name type="scientific">Trichobilharzia regenti</name>
    <name type="common">Nasal bird schistosome</name>
    <dbReference type="NCBI Taxonomy" id="157069"/>
    <lineage>
        <taxon>Eukaryota</taxon>
        <taxon>Metazoa</taxon>
        <taxon>Spiralia</taxon>
        <taxon>Lophotrochozoa</taxon>
        <taxon>Platyhelminthes</taxon>
        <taxon>Trematoda</taxon>
        <taxon>Digenea</taxon>
        <taxon>Strigeidida</taxon>
        <taxon>Schistosomatoidea</taxon>
        <taxon>Schistosomatidae</taxon>
        <taxon>Trichobilharzia</taxon>
    </lineage>
</organism>
<dbReference type="AlphaFoldDB" id="A0AA85JKV8"/>
<dbReference type="WBParaSite" id="TREG1_38780.1">
    <property type="protein sequence ID" value="TREG1_38780.1"/>
    <property type="gene ID" value="TREG1_38780"/>
</dbReference>
<sequence length="350" mass="39931">MEPRKVRKSWLSTSQEVLYIASEDRNRPVGPIWPLCISKQNLKNEESTNRDNMTEATSLDNKYTVVLHRNENEEPLTVNVSDILSLSTFSRRAVVDFGSTTGKPLTRFLLLENLIDEAQSVVVQRGPPDNEFLIDWIASETDNEFRSCYPAVSKQIHLSPLHGQALLKITWAPARNLTSEGESTFHHVIQFRVNDAYTLQAVIIGRLLPRVEKFTRPKVWLKKAQFSTFKRPGLPTWTENSFIKPTERCSRLDTSKKEKTNILRSRSNFTSPVSEIRHYPRSSSERQTNKNEGIDLSCSTAFFISGASQENVIPPPQTLSESFTDPQEKTYDAQCKCLQMTSSRVLVVFF</sequence>
<evidence type="ECO:0000313" key="2">
    <source>
        <dbReference type="WBParaSite" id="TREG1_38780.1"/>
    </source>
</evidence>
<reference evidence="1" key="1">
    <citation type="submission" date="2022-06" db="EMBL/GenBank/DDBJ databases">
        <authorList>
            <person name="Berger JAMES D."/>
            <person name="Berger JAMES D."/>
        </authorList>
    </citation>
    <scope>NUCLEOTIDE SEQUENCE [LARGE SCALE GENOMIC DNA]</scope>
</reference>
<accession>A0AA85JKV8</accession>
<protein>
    <submittedName>
        <fullName evidence="2">Uncharacterized protein</fullName>
    </submittedName>
</protein>
<dbReference type="Proteomes" id="UP000050795">
    <property type="component" value="Unassembled WGS sequence"/>
</dbReference>
<reference evidence="2" key="2">
    <citation type="submission" date="2023-11" db="UniProtKB">
        <authorList>
            <consortium name="WormBaseParasite"/>
        </authorList>
    </citation>
    <scope>IDENTIFICATION</scope>
</reference>
<evidence type="ECO:0000313" key="1">
    <source>
        <dbReference type="Proteomes" id="UP000050795"/>
    </source>
</evidence>
<proteinExistence type="predicted"/>
<name>A0AA85JKV8_TRIRE</name>